<dbReference type="Pfam" id="PF00002">
    <property type="entry name" value="7tm_2"/>
    <property type="match status" value="1"/>
</dbReference>
<dbReference type="OrthoDB" id="347083at2759"/>
<keyword evidence="3 5" id="KW-1133">Transmembrane helix</keyword>
<dbReference type="KEGG" id="tad:TRIADDRAFT_33541"/>
<evidence type="ECO:0000256" key="4">
    <source>
        <dbReference type="ARBA" id="ARBA00023136"/>
    </source>
</evidence>
<dbReference type="HOGENOM" id="CLU_002753_3_2_1"/>
<proteinExistence type="predicted"/>
<dbReference type="RefSeq" id="XP_002118045.1">
    <property type="nucleotide sequence ID" value="XM_002118009.1"/>
</dbReference>
<dbReference type="FunFam" id="1.20.1070.10:FF:000407">
    <property type="entry name" value="Adhesion G protein-coupled receptor D1"/>
    <property type="match status" value="1"/>
</dbReference>
<evidence type="ECO:0000256" key="1">
    <source>
        <dbReference type="ARBA" id="ARBA00004141"/>
    </source>
</evidence>
<accession>B3SCT5</accession>
<dbReference type="GO" id="GO:0005886">
    <property type="term" value="C:plasma membrane"/>
    <property type="evidence" value="ECO:0000318"/>
    <property type="project" value="GO_Central"/>
</dbReference>
<sequence length="198" mass="22410">CKISAVCLHFFCLASFSWMSVEGIHLYLLIITVFNQKSKKLYYYIFGWGLPVIVVGISMLVRFDNYGANERCWLSTADGSRWAFVGPVLGITLINTIIMIAVIKVTVSSSTSVLHKQGKTKFTGIKSMVKATAILCPLLGLTWIFGMIPLTDHTIVFSYLFVIFSSLQGLSIFVFHCLYNSEVRRYYNLYQTMEHSNV</sequence>
<dbReference type="GeneID" id="6759278"/>
<comment type="subcellular location">
    <subcellularLocation>
        <location evidence="1">Membrane</location>
        <topology evidence="1">Multi-pass membrane protein</topology>
    </subcellularLocation>
</comment>
<dbReference type="InterPro" id="IPR017981">
    <property type="entry name" value="GPCR_2-like_7TM"/>
</dbReference>
<name>B3SCT5_TRIAD</name>
<dbReference type="PANTHER" id="PTHR12011">
    <property type="entry name" value="ADHESION G-PROTEIN COUPLED RECEPTOR"/>
    <property type="match status" value="1"/>
</dbReference>
<feature type="non-terminal residue" evidence="7">
    <location>
        <position position="1"/>
    </location>
</feature>
<dbReference type="InParanoid" id="B3SCT5"/>
<dbReference type="PROSITE" id="PS50261">
    <property type="entry name" value="G_PROTEIN_RECEP_F2_4"/>
    <property type="match status" value="1"/>
</dbReference>
<dbReference type="AlphaFoldDB" id="B3SCT5"/>
<dbReference type="PANTHER" id="PTHR12011:SF347">
    <property type="entry name" value="FI21270P1-RELATED"/>
    <property type="match status" value="1"/>
</dbReference>
<evidence type="ECO:0000256" key="2">
    <source>
        <dbReference type="ARBA" id="ARBA00022692"/>
    </source>
</evidence>
<dbReference type="CTD" id="6759278"/>
<dbReference type="PhylomeDB" id="B3SCT5"/>
<reference evidence="7 8" key="1">
    <citation type="journal article" date="2008" name="Nature">
        <title>The Trichoplax genome and the nature of placozoans.</title>
        <authorList>
            <person name="Srivastava M."/>
            <person name="Begovic E."/>
            <person name="Chapman J."/>
            <person name="Putnam N.H."/>
            <person name="Hellsten U."/>
            <person name="Kawashima T."/>
            <person name="Kuo A."/>
            <person name="Mitros T."/>
            <person name="Salamov A."/>
            <person name="Carpenter M.L."/>
            <person name="Signorovitch A.Y."/>
            <person name="Moreno M.A."/>
            <person name="Kamm K."/>
            <person name="Grimwood J."/>
            <person name="Schmutz J."/>
            <person name="Shapiro H."/>
            <person name="Grigoriev I.V."/>
            <person name="Buss L.W."/>
            <person name="Schierwater B."/>
            <person name="Dellaporta S.L."/>
            <person name="Rokhsar D.S."/>
        </authorList>
    </citation>
    <scope>NUCLEOTIDE SEQUENCE [LARGE SCALE GENOMIC DNA]</scope>
    <source>
        <strain evidence="7 8">Grell-BS-1999</strain>
    </source>
</reference>
<evidence type="ECO:0000256" key="3">
    <source>
        <dbReference type="ARBA" id="ARBA00022989"/>
    </source>
</evidence>
<feature type="transmembrane region" description="Helical" evidence="5">
    <location>
        <begin position="128"/>
        <end position="150"/>
    </location>
</feature>
<keyword evidence="4 5" id="KW-0472">Membrane</keyword>
<gene>
    <name evidence="7" type="ORF">TRIADDRAFT_33541</name>
</gene>
<dbReference type="eggNOG" id="KOG4193">
    <property type="taxonomic scope" value="Eukaryota"/>
</dbReference>
<evidence type="ECO:0000259" key="6">
    <source>
        <dbReference type="PROSITE" id="PS50261"/>
    </source>
</evidence>
<dbReference type="OMA" id="HTHENTP"/>
<feature type="transmembrane region" description="Helical" evidence="5">
    <location>
        <begin position="41"/>
        <end position="63"/>
    </location>
</feature>
<organism evidence="7 8">
    <name type="scientific">Trichoplax adhaerens</name>
    <name type="common">Trichoplax reptans</name>
    <dbReference type="NCBI Taxonomy" id="10228"/>
    <lineage>
        <taxon>Eukaryota</taxon>
        <taxon>Metazoa</taxon>
        <taxon>Placozoa</taxon>
        <taxon>Uniplacotomia</taxon>
        <taxon>Trichoplacea</taxon>
        <taxon>Trichoplacidae</taxon>
        <taxon>Trichoplax</taxon>
    </lineage>
</organism>
<dbReference type="FunCoup" id="B3SCT5">
    <property type="interactions" value="1046"/>
</dbReference>
<keyword evidence="2 5" id="KW-0812">Transmembrane</keyword>
<feature type="transmembrane region" description="Helical" evidence="5">
    <location>
        <begin position="156"/>
        <end position="179"/>
    </location>
</feature>
<dbReference type="GO" id="GO:0007166">
    <property type="term" value="P:cell surface receptor signaling pathway"/>
    <property type="evidence" value="ECO:0007669"/>
    <property type="project" value="InterPro"/>
</dbReference>
<dbReference type="STRING" id="10228.B3SCT5"/>
<protein>
    <recommendedName>
        <fullName evidence="6">G-protein coupled receptors family 2 profile 2 domain-containing protein</fullName>
    </recommendedName>
</protein>
<dbReference type="GO" id="GO:0004930">
    <property type="term" value="F:G protein-coupled receptor activity"/>
    <property type="evidence" value="ECO:0007669"/>
    <property type="project" value="InterPro"/>
</dbReference>
<dbReference type="PRINTS" id="PR00249">
    <property type="entry name" value="GPCRSECRETIN"/>
</dbReference>
<feature type="transmembrane region" description="Helical" evidence="5">
    <location>
        <begin position="16"/>
        <end position="34"/>
    </location>
</feature>
<evidence type="ECO:0000313" key="7">
    <source>
        <dbReference type="EMBL" id="EDV19445.1"/>
    </source>
</evidence>
<dbReference type="InterPro" id="IPR000832">
    <property type="entry name" value="GPCR_2_secretin-like"/>
</dbReference>
<dbReference type="Gene3D" id="1.20.1070.10">
    <property type="entry name" value="Rhodopsin 7-helix transmembrane proteins"/>
    <property type="match status" value="1"/>
</dbReference>
<evidence type="ECO:0000256" key="5">
    <source>
        <dbReference type="SAM" id="Phobius"/>
    </source>
</evidence>
<dbReference type="Proteomes" id="UP000009022">
    <property type="component" value="Unassembled WGS sequence"/>
</dbReference>
<feature type="transmembrane region" description="Helical" evidence="5">
    <location>
        <begin position="83"/>
        <end position="107"/>
    </location>
</feature>
<feature type="domain" description="G-protein coupled receptors family 2 profile 2" evidence="6">
    <location>
        <begin position="1"/>
        <end position="180"/>
    </location>
</feature>
<evidence type="ECO:0000313" key="8">
    <source>
        <dbReference type="Proteomes" id="UP000009022"/>
    </source>
</evidence>
<keyword evidence="8" id="KW-1185">Reference proteome</keyword>
<dbReference type="EMBL" id="DS985273">
    <property type="protein sequence ID" value="EDV19445.1"/>
    <property type="molecule type" value="Genomic_DNA"/>
</dbReference>